<dbReference type="GO" id="GO:0048015">
    <property type="term" value="P:phosphatidylinositol-mediated signaling"/>
    <property type="evidence" value="ECO:0007669"/>
    <property type="project" value="TreeGrafter"/>
</dbReference>
<dbReference type="InterPro" id="IPR042236">
    <property type="entry name" value="PI3K_accessory_sf"/>
</dbReference>
<dbReference type="OrthoDB" id="67688at2759"/>
<evidence type="ECO:0008006" key="13">
    <source>
        <dbReference type="Google" id="ProtNLM"/>
    </source>
</evidence>
<dbReference type="OMA" id="HFIRTCA"/>
<dbReference type="InterPro" id="IPR011009">
    <property type="entry name" value="Kinase-like_dom_sf"/>
</dbReference>
<dbReference type="KEGG" id="spar:SPRG_01338"/>
<reference evidence="11 12" key="1">
    <citation type="journal article" date="2013" name="PLoS Genet.">
        <title>Distinctive expansion of potential virulence genes in the genome of the oomycete fish pathogen Saprolegnia parasitica.</title>
        <authorList>
            <person name="Jiang R.H."/>
            <person name="de Bruijn I."/>
            <person name="Haas B.J."/>
            <person name="Belmonte R."/>
            <person name="Lobach L."/>
            <person name="Christie J."/>
            <person name="van den Ackerveken G."/>
            <person name="Bottin A."/>
            <person name="Bulone V."/>
            <person name="Diaz-Moreno S.M."/>
            <person name="Dumas B."/>
            <person name="Fan L."/>
            <person name="Gaulin E."/>
            <person name="Govers F."/>
            <person name="Grenville-Briggs L.J."/>
            <person name="Horner N.R."/>
            <person name="Levin J.Z."/>
            <person name="Mammella M."/>
            <person name="Meijer H.J."/>
            <person name="Morris P."/>
            <person name="Nusbaum C."/>
            <person name="Oome S."/>
            <person name="Phillips A.J."/>
            <person name="van Rooyen D."/>
            <person name="Rzeszutek E."/>
            <person name="Saraiva M."/>
            <person name="Secombes C.J."/>
            <person name="Seidl M.F."/>
            <person name="Snel B."/>
            <person name="Stassen J.H."/>
            <person name="Sykes S."/>
            <person name="Tripathy S."/>
            <person name="van den Berg H."/>
            <person name="Vega-Arreguin J.C."/>
            <person name="Wawra S."/>
            <person name="Young S.K."/>
            <person name="Zeng Q."/>
            <person name="Dieguez-Uribeondo J."/>
            <person name="Russ C."/>
            <person name="Tyler B.M."/>
            <person name="van West P."/>
        </authorList>
    </citation>
    <scope>NUCLEOTIDE SEQUENCE [LARGE SCALE GENOMIC DNA]</scope>
    <source>
        <strain evidence="11 12">CBS 223.65</strain>
    </source>
</reference>
<dbReference type="PROSITE" id="PS00916">
    <property type="entry name" value="PI3_4_KINASE_2"/>
    <property type="match status" value="1"/>
</dbReference>
<dbReference type="PROSITE" id="PS00915">
    <property type="entry name" value="PI3_4_KINASE_1"/>
    <property type="match status" value="1"/>
</dbReference>
<dbReference type="RefSeq" id="XP_012194948.1">
    <property type="nucleotide sequence ID" value="XM_012339558.1"/>
</dbReference>
<sequence>MTTTVGDWAVVEDPNVGMYFRHLVTGEARWTVPLETLRAHGLLAPAVVAPAPASNQDDDGPRHGEDDATTLPKEDEDIVSRWSLRASSLVYDDESFRSSIASATLDDDNRGLNQFSAVADGGIFERPRCVHIIRSLQAWLRAHHPALDARTQAGTLRFPMFPCRYSGSQHVIRLLVTRPGTNMSLLYEGDEANTVRDVLEYARYRLCVDATTVGDAFVLKVTGRNEYLLDEERPLGAYAHLHASARNKATAKLTLVDLSPADAELKRDTLDWLHRVLPFVSFAKHVPRTMARLAHLPEDSRVSHLVVAVGLWAGPLTRLGAAESCISSPPTDGYEVLETPPIPFHADKLDWPINGGWLTSSVIAYKSLPASARLSLIVYGILLDNEGVDGAARRVPLAAAWRPLFESSDHCVVGGRHNLSLWPCSMTPHGFENGELPLGFPTTPNPSCRHGVLTYELDAFERPLQLVEPRRDPRKLSARSQSSASIDATLAALEHVDMLHTLTQREKTVLWQARHQCTATPALLPVFLRSINWSSRDAIEEARRLVALWTLDDDAASLLQVLGHDVPDPMLRSWVVDQLHKLPDDVLQDYVLQLVQVLKYELHVDGALSRFLLYRSLLNPVQIGQRVFWLLKTEADDWLHAEAYSILLATYVSLHPSHRALLFEQCRIVDQLELIAQRVKRTHKDNRLACLATELELLNATLDKPFHLCLSLRFECRRLCIEKCHVLGSAKKPLWLTFENADPLGDPILAIFKHGDDLRQDLMTLQLLRLWDKLWYAHGVDLRLKPYLCQSIGYELGMIEVVPNAKTTAHIHRDYGHVYFGAWMATPIESYLKHAAADGDALADAVDHFIRTCAGYCVATYVLGIGDRHSDNIMVASTGHLFHIDFGHFLGNFKVKFGFQRERAPFVLTPEMAFVMRASSSETRFELFERYCGDAYNLLRQTPALWVTLFALMVPAHVPEMTSFRDILYLRDQLSVQLSSDEAADKFKAEIKNALASTSRRVDNWMHNMKHGIDLFAS</sequence>
<feature type="domain" description="C2 PI3K-type" evidence="10">
    <location>
        <begin position="286"/>
        <end position="463"/>
    </location>
</feature>
<dbReference type="PROSITE" id="PS51546">
    <property type="entry name" value="PI3K_RBD"/>
    <property type="match status" value="1"/>
</dbReference>
<dbReference type="PANTHER" id="PTHR10048:SF14">
    <property type="entry name" value="LD28067P"/>
    <property type="match status" value="1"/>
</dbReference>
<dbReference type="GO" id="GO:0016477">
    <property type="term" value="P:cell migration"/>
    <property type="evidence" value="ECO:0007669"/>
    <property type="project" value="TreeGrafter"/>
</dbReference>
<dbReference type="Pfam" id="PF00794">
    <property type="entry name" value="PI3K_rbd"/>
    <property type="match status" value="1"/>
</dbReference>
<organism evidence="11 12">
    <name type="scientific">Saprolegnia parasitica (strain CBS 223.65)</name>
    <dbReference type="NCBI Taxonomy" id="695850"/>
    <lineage>
        <taxon>Eukaryota</taxon>
        <taxon>Sar</taxon>
        <taxon>Stramenopiles</taxon>
        <taxon>Oomycota</taxon>
        <taxon>Saprolegniomycetes</taxon>
        <taxon>Saprolegniales</taxon>
        <taxon>Saprolegniaceae</taxon>
        <taxon>Saprolegnia</taxon>
    </lineage>
</organism>
<dbReference type="EMBL" id="KK583191">
    <property type="protein sequence ID" value="KDO34064.1"/>
    <property type="molecule type" value="Genomic_DNA"/>
</dbReference>
<dbReference type="SMART" id="SM00145">
    <property type="entry name" value="PI3Ka"/>
    <property type="match status" value="1"/>
</dbReference>
<dbReference type="FunFam" id="1.10.1070.11:FF:000001">
    <property type="entry name" value="Phosphatidylinositol 4,5-bisphosphate 3-kinase catalytic subunit"/>
    <property type="match status" value="1"/>
</dbReference>
<dbReference type="InterPro" id="IPR036940">
    <property type="entry name" value="PI3/4_kinase_cat_sf"/>
</dbReference>
<proteinExistence type="inferred from homology"/>
<protein>
    <recommendedName>
        <fullName evidence="13">Phosphatidylinositol 3-kinase</fullName>
    </recommendedName>
</protein>
<dbReference type="InterPro" id="IPR035892">
    <property type="entry name" value="C2_domain_sf"/>
</dbReference>
<dbReference type="SUPFAM" id="SSF49562">
    <property type="entry name" value="C2 domain (Calcium/lipid-binding domain, CaLB)"/>
    <property type="match status" value="1"/>
</dbReference>
<feature type="domain" description="PI3K-RBD" evidence="9">
    <location>
        <begin position="167"/>
        <end position="257"/>
    </location>
</feature>
<dbReference type="InterPro" id="IPR000341">
    <property type="entry name" value="PI3K_Ras-bd_dom"/>
</dbReference>
<dbReference type="PROSITE" id="PS50290">
    <property type="entry name" value="PI3_4_KINASE_3"/>
    <property type="match status" value="1"/>
</dbReference>
<dbReference type="GO" id="GO:0005886">
    <property type="term" value="C:plasma membrane"/>
    <property type="evidence" value="ECO:0007669"/>
    <property type="project" value="TreeGrafter"/>
</dbReference>
<dbReference type="AlphaFoldDB" id="A0A067CTN3"/>
<feature type="domain" description="PI3K/PI4K catalytic" evidence="7">
    <location>
        <begin position="720"/>
        <end position="999"/>
    </location>
</feature>
<evidence type="ECO:0000256" key="6">
    <source>
        <dbReference type="SAM" id="MobiDB-lite"/>
    </source>
</evidence>
<dbReference type="GO" id="GO:0005524">
    <property type="term" value="F:ATP binding"/>
    <property type="evidence" value="ECO:0007669"/>
    <property type="project" value="UniProtKB-KW"/>
</dbReference>
<dbReference type="GO" id="GO:0035005">
    <property type="term" value="F:1-phosphatidylinositol-4-phosphate 3-kinase activity"/>
    <property type="evidence" value="ECO:0007669"/>
    <property type="project" value="TreeGrafter"/>
</dbReference>
<evidence type="ECO:0000313" key="12">
    <source>
        <dbReference type="Proteomes" id="UP000030745"/>
    </source>
</evidence>
<evidence type="ECO:0000256" key="3">
    <source>
        <dbReference type="ARBA" id="ARBA00022777"/>
    </source>
</evidence>
<evidence type="ECO:0000256" key="1">
    <source>
        <dbReference type="ARBA" id="ARBA00022679"/>
    </source>
</evidence>
<dbReference type="STRING" id="695850.A0A067CTN3"/>
<dbReference type="VEuPathDB" id="FungiDB:SPRG_01338"/>
<dbReference type="PANTHER" id="PTHR10048">
    <property type="entry name" value="PHOSPHATIDYLINOSITOL KINASE"/>
    <property type="match status" value="1"/>
</dbReference>
<keyword evidence="1" id="KW-0808">Transferase</keyword>
<dbReference type="Proteomes" id="UP000030745">
    <property type="component" value="Unassembled WGS sequence"/>
</dbReference>
<keyword evidence="2" id="KW-0547">Nucleotide-binding</keyword>
<dbReference type="InterPro" id="IPR015433">
    <property type="entry name" value="PI3/4_kinase"/>
</dbReference>
<evidence type="ECO:0000259" key="10">
    <source>
        <dbReference type="PROSITE" id="PS51547"/>
    </source>
</evidence>
<dbReference type="Gene3D" id="1.25.40.70">
    <property type="entry name" value="Phosphatidylinositol 3-kinase, accessory domain (PIK)"/>
    <property type="match status" value="1"/>
</dbReference>
<dbReference type="GO" id="GO:0005942">
    <property type="term" value="C:phosphatidylinositol 3-kinase complex"/>
    <property type="evidence" value="ECO:0007669"/>
    <property type="project" value="TreeGrafter"/>
</dbReference>
<dbReference type="GO" id="GO:0005737">
    <property type="term" value="C:cytoplasm"/>
    <property type="evidence" value="ECO:0007669"/>
    <property type="project" value="TreeGrafter"/>
</dbReference>
<dbReference type="Pfam" id="PF00613">
    <property type="entry name" value="PI3Ka"/>
    <property type="match status" value="1"/>
</dbReference>
<evidence type="ECO:0000259" key="8">
    <source>
        <dbReference type="PROSITE" id="PS51545"/>
    </source>
</evidence>
<keyword evidence="4" id="KW-0067">ATP-binding</keyword>
<accession>A0A067CTN3</accession>
<dbReference type="SMART" id="SM00146">
    <property type="entry name" value="PI3Kc"/>
    <property type="match status" value="1"/>
</dbReference>
<evidence type="ECO:0000313" key="11">
    <source>
        <dbReference type="EMBL" id="KDO34064.1"/>
    </source>
</evidence>
<dbReference type="SUPFAM" id="SSF48371">
    <property type="entry name" value="ARM repeat"/>
    <property type="match status" value="1"/>
</dbReference>
<evidence type="ECO:0000256" key="5">
    <source>
        <dbReference type="PROSITE-ProRule" id="PRU00880"/>
    </source>
</evidence>
<dbReference type="InterPro" id="IPR035448">
    <property type="entry name" value="PI3Kc"/>
</dbReference>
<dbReference type="GeneID" id="24123934"/>
<dbReference type="InterPro" id="IPR002420">
    <property type="entry name" value="PI3K-type_C2_dom"/>
</dbReference>
<dbReference type="Gene3D" id="2.60.40.150">
    <property type="entry name" value="C2 domain"/>
    <property type="match status" value="1"/>
</dbReference>
<gene>
    <name evidence="11" type="ORF">SPRG_01338</name>
</gene>
<dbReference type="Gene3D" id="3.10.20.770">
    <property type="match status" value="1"/>
</dbReference>
<dbReference type="Pfam" id="PF00454">
    <property type="entry name" value="PI3_PI4_kinase"/>
    <property type="match status" value="1"/>
</dbReference>
<dbReference type="CDD" id="cd00891">
    <property type="entry name" value="PI3Kc"/>
    <property type="match status" value="1"/>
</dbReference>
<dbReference type="Gene3D" id="3.30.1010.10">
    <property type="entry name" value="Phosphatidylinositol 3-kinase Catalytic Subunit, Chain A, domain 4"/>
    <property type="match status" value="1"/>
</dbReference>
<dbReference type="InterPro" id="IPR018936">
    <property type="entry name" value="PI3/4_kinase_CS"/>
</dbReference>
<dbReference type="InterPro" id="IPR000403">
    <property type="entry name" value="PI3/4_kinase_cat_dom"/>
</dbReference>
<keyword evidence="3" id="KW-0418">Kinase</keyword>
<evidence type="ECO:0000256" key="4">
    <source>
        <dbReference type="ARBA" id="ARBA00022840"/>
    </source>
</evidence>
<dbReference type="InterPro" id="IPR016024">
    <property type="entry name" value="ARM-type_fold"/>
</dbReference>
<name>A0A067CTN3_SAPPC</name>
<dbReference type="InterPro" id="IPR001263">
    <property type="entry name" value="PI3K_accessory_dom"/>
</dbReference>
<evidence type="ECO:0000259" key="9">
    <source>
        <dbReference type="PROSITE" id="PS51546"/>
    </source>
</evidence>
<evidence type="ECO:0000256" key="2">
    <source>
        <dbReference type="ARBA" id="ARBA00022741"/>
    </source>
</evidence>
<dbReference type="GO" id="GO:0016303">
    <property type="term" value="F:1-phosphatidylinositol-3-kinase activity"/>
    <property type="evidence" value="ECO:0007669"/>
    <property type="project" value="TreeGrafter"/>
</dbReference>
<dbReference type="GO" id="GO:0043491">
    <property type="term" value="P:phosphatidylinositol 3-kinase/protein kinase B signal transduction"/>
    <property type="evidence" value="ECO:0007669"/>
    <property type="project" value="TreeGrafter"/>
</dbReference>
<dbReference type="Gene3D" id="1.10.1070.11">
    <property type="entry name" value="Phosphatidylinositol 3-/4-kinase, catalytic domain"/>
    <property type="match status" value="1"/>
</dbReference>
<dbReference type="PROSITE" id="PS51547">
    <property type="entry name" value="C2_PI3K"/>
    <property type="match status" value="1"/>
</dbReference>
<dbReference type="PROSITE" id="PS51545">
    <property type="entry name" value="PIK_HELICAL"/>
    <property type="match status" value="1"/>
</dbReference>
<comment type="similarity">
    <text evidence="5">Belongs to the PI3/PI4-kinase family.</text>
</comment>
<dbReference type="SUPFAM" id="SSF56112">
    <property type="entry name" value="Protein kinase-like (PK-like)"/>
    <property type="match status" value="1"/>
</dbReference>
<evidence type="ECO:0000259" key="7">
    <source>
        <dbReference type="PROSITE" id="PS50290"/>
    </source>
</evidence>
<feature type="region of interest" description="Disordered" evidence="6">
    <location>
        <begin position="50"/>
        <end position="74"/>
    </location>
</feature>
<keyword evidence="12" id="KW-1185">Reference proteome</keyword>
<feature type="domain" description="PIK helical" evidence="8">
    <location>
        <begin position="476"/>
        <end position="654"/>
    </location>
</feature>